<evidence type="ECO:0000256" key="1">
    <source>
        <dbReference type="ARBA" id="ARBA00001957"/>
    </source>
</evidence>
<dbReference type="Gene3D" id="3.30.559.10">
    <property type="entry name" value="Chloramphenicol acetyltransferase-like domain"/>
    <property type="match status" value="1"/>
</dbReference>
<dbReference type="Pfam" id="PF00668">
    <property type="entry name" value="Condensation"/>
    <property type="match status" value="1"/>
</dbReference>
<dbReference type="Gene3D" id="1.10.1200.10">
    <property type="entry name" value="ACP-like"/>
    <property type="match status" value="1"/>
</dbReference>
<dbReference type="Pfam" id="PF00550">
    <property type="entry name" value="PP-binding"/>
    <property type="match status" value="1"/>
</dbReference>
<dbReference type="SUPFAM" id="SSF47336">
    <property type="entry name" value="ACP-like"/>
    <property type="match status" value="1"/>
</dbReference>
<protein>
    <submittedName>
        <fullName evidence="6">Amino acid adenylation domain-containing protein</fullName>
    </submittedName>
</protein>
<name>A0A7W9KSW4_9PSEU</name>
<dbReference type="GO" id="GO:0005737">
    <property type="term" value="C:cytoplasm"/>
    <property type="evidence" value="ECO:0007669"/>
    <property type="project" value="TreeGrafter"/>
</dbReference>
<evidence type="ECO:0000256" key="3">
    <source>
        <dbReference type="ARBA" id="ARBA00022553"/>
    </source>
</evidence>
<evidence type="ECO:0000256" key="2">
    <source>
        <dbReference type="ARBA" id="ARBA00022450"/>
    </source>
</evidence>
<dbReference type="GO" id="GO:0003824">
    <property type="term" value="F:catalytic activity"/>
    <property type="evidence" value="ECO:0007669"/>
    <property type="project" value="InterPro"/>
</dbReference>
<comment type="caution">
    <text evidence="6">The sequence shown here is derived from an EMBL/GenBank/DDBJ whole genome shotgun (WGS) entry which is preliminary data.</text>
</comment>
<reference evidence="6 7" key="1">
    <citation type="submission" date="2020-08" db="EMBL/GenBank/DDBJ databases">
        <title>Sequencing the genomes of 1000 actinobacteria strains.</title>
        <authorList>
            <person name="Klenk H.-P."/>
        </authorList>
    </citation>
    <scope>NUCLEOTIDE SEQUENCE [LARGE SCALE GENOMIC DNA]</scope>
    <source>
        <strain evidence="6 7">DSM 43851</strain>
    </source>
</reference>
<proteinExistence type="predicted"/>
<dbReference type="SUPFAM" id="SSF56801">
    <property type="entry name" value="Acetyl-CoA synthetase-like"/>
    <property type="match status" value="1"/>
</dbReference>
<dbReference type="GO" id="GO:0044550">
    <property type="term" value="P:secondary metabolite biosynthetic process"/>
    <property type="evidence" value="ECO:0007669"/>
    <property type="project" value="TreeGrafter"/>
</dbReference>
<comment type="cofactor">
    <cofactor evidence="1">
        <name>pantetheine 4'-phosphate</name>
        <dbReference type="ChEBI" id="CHEBI:47942"/>
    </cofactor>
</comment>
<dbReference type="InterPro" id="IPR020845">
    <property type="entry name" value="AMP-binding_CS"/>
</dbReference>
<keyword evidence="7" id="KW-1185">Reference proteome</keyword>
<dbReference type="InterPro" id="IPR042099">
    <property type="entry name" value="ANL_N_sf"/>
</dbReference>
<evidence type="ECO:0000256" key="4">
    <source>
        <dbReference type="SAM" id="MobiDB-lite"/>
    </source>
</evidence>
<dbReference type="InterPro" id="IPR009081">
    <property type="entry name" value="PP-bd_ACP"/>
</dbReference>
<keyword evidence="2" id="KW-0596">Phosphopantetheine</keyword>
<dbReference type="InterPro" id="IPR010071">
    <property type="entry name" value="AA_adenyl_dom"/>
</dbReference>
<dbReference type="Gene3D" id="3.30.559.30">
    <property type="entry name" value="Nonribosomal peptide synthetase, condensation domain"/>
    <property type="match status" value="1"/>
</dbReference>
<feature type="domain" description="Carrier" evidence="5">
    <location>
        <begin position="937"/>
        <end position="1012"/>
    </location>
</feature>
<dbReference type="InterPro" id="IPR023213">
    <property type="entry name" value="CAT-like_dom_sf"/>
</dbReference>
<dbReference type="PROSITE" id="PS50075">
    <property type="entry name" value="CARRIER"/>
    <property type="match status" value="1"/>
</dbReference>
<dbReference type="Pfam" id="PF00501">
    <property type="entry name" value="AMP-binding"/>
    <property type="match status" value="1"/>
</dbReference>
<evidence type="ECO:0000259" key="5">
    <source>
        <dbReference type="PROSITE" id="PS50075"/>
    </source>
</evidence>
<dbReference type="InterPro" id="IPR036736">
    <property type="entry name" value="ACP-like_sf"/>
</dbReference>
<dbReference type="InterPro" id="IPR000873">
    <property type="entry name" value="AMP-dep_synth/lig_dom"/>
</dbReference>
<dbReference type="PANTHER" id="PTHR45527:SF1">
    <property type="entry name" value="FATTY ACID SYNTHASE"/>
    <property type="match status" value="1"/>
</dbReference>
<dbReference type="GO" id="GO:0043041">
    <property type="term" value="P:amino acid activation for nonribosomal peptide biosynthetic process"/>
    <property type="evidence" value="ECO:0007669"/>
    <property type="project" value="TreeGrafter"/>
</dbReference>
<dbReference type="InterPro" id="IPR020806">
    <property type="entry name" value="PKS_PP-bd"/>
</dbReference>
<feature type="region of interest" description="Disordered" evidence="4">
    <location>
        <begin position="1011"/>
        <end position="1031"/>
    </location>
</feature>
<accession>A0A7W9KSW4</accession>
<dbReference type="PROSITE" id="PS00455">
    <property type="entry name" value="AMP_BINDING"/>
    <property type="match status" value="1"/>
</dbReference>
<organism evidence="6 7">
    <name type="scientific">Kutzneria kofuensis</name>
    <dbReference type="NCBI Taxonomy" id="103725"/>
    <lineage>
        <taxon>Bacteria</taxon>
        <taxon>Bacillati</taxon>
        <taxon>Actinomycetota</taxon>
        <taxon>Actinomycetes</taxon>
        <taxon>Pseudonocardiales</taxon>
        <taxon>Pseudonocardiaceae</taxon>
        <taxon>Kutzneria</taxon>
    </lineage>
</organism>
<keyword evidence="3" id="KW-0597">Phosphoprotein</keyword>
<dbReference type="RefSeq" id="WP_184870596.1">
    <property type="nucleotide sequence ID" value="NZ_JACHIR010000005.1"/>
</dbReference>
<dbReference type="Gene3D" id="3.30.300.30">
    <property type="match status" value="1"/>
</dbReference>
<dbReference type="InterPro" id="IPR025110">
    <property type="entry name" value="AMP-bd_C"/>
</dbReference>
<dbReference type="Pfam" id="PF13193">
    <property type="entry name" value="AMP-binding_C"/>
    <property type="match status" value="1"/>
</dbReference>
<dbReference type="AlphaFoldDB" id="A0A7W9KSW4"/>
<dbReference type="Gene3D" id="3.40.50.12780">
    <property type="entry name" value="N-terminal domain of ligase-like"/>
    <property type="match status" value="1"/>
</dbReference>
<dbReference type="InterPro" id="IPR006162">
    <property type="entry name" value="Ppantetheine_attach_site"/>
</dbReference>
<dbReference type="PROSITE" id="PS00012">
    <property type="entry name" value="PHOSPHOPANTETHEINE"/>
    <property type="match status" value="1"/>
</dbReference>
<dbReference type="Proteomes" id="UP000585638">
    <property type="component" value="Unassembled WGS sequence"/>
</dbReference>
<dbReference type="InterPro" id="IPR045851">
    <property type="entry name" value="AMP-bd_C_sf"/>
</dbReference>
<dbReference type="EMBL" id="JACHIR010000005">
    <property type="protein sequence ID" value="MBB5898136.1"/>
    <property type="molecule type" value="Genomic_DNA"/>
</dbReference>
<dbReference type="PANTHER" id="PTHR45527">
    <property type="entry name" value="NONRIBOSOMAL PEPTIDE SYNTHETASE"/>
    <property type="match status" value="1"/>
</dbReference>
<dbReference type="CDD" id="cd05930">
    <property type="entry name" value="A_NRPS"/>
    <property type="match status" value="1"/>
</dbReference>
<dbReference type="GO" id="GO:0008610">
    <property type="term" value="P:lipid biosynthetic process"/>
    <property type="evidence" value="ECO:0007669"/>
    <property type="project" value="UniProtKB-ARBA"/>
</dbReference>
<dbReference type="SMART" id="SM00823">
    <property type="entry name" value="PKS_PP"/>
    <property type="match status" value="1"/>
</dbReference>
<dbReference type="NCBIfam" id="TIGR01733">
    <property type="entry name" value="AA-adenyl-dom"/>
    <property type="match status" value="1"/>
</dbReference>
<dbReference type="SUPFAM" id="SSF52777">
    <property type="entry name" value="CoA-dependent acyltransferases"/>
    <property type="match status" value="2"/>
</dbReference>
<evidence type="ECO:0000313" key="7">
    <source>
        <dbReference type="Proteomes" id="UP000585638"/>
    </source>
</evidence>
<sequence length="1031" mass="109941">MALPGPPLGPHEEALWLLQRLAPDRGVSNVAVSVTVPGAVRWWSLNEAFGWLVARHEPLRSTFPLVDGRPTRMVTAAAEVTAGVDVAMSTADDAAADLRRYAGEPFDLDAGLPVRVGLFTLADGRSLICLVAHHLVVDHSALRVLVTELMAAYQAFADGRDDPGLPPPAAVPVVEPPSDEAVRYWRDQVAGTRPGMQLRDTRPAPAVPTFAGDCLTCEIPSDTLAAVDTLRRELRVTPNIVLLSAYYLLLLRQGAGPDMAVGVMLNARPPGAERALGYRVDTVPLRVRADPDAGFADLVAAVRDAFLAALAHPRVSYESLTGGGEDDAAEPGAWRARLFRHLFNFRPTAVTAGDPATGLEVSHVDTGLARFDLELSIDVNHDRTLCQLVFSTEVHDRDQAGRYLAQYVALLRAAAAAPGEPVRRLDMRTPADHALTDRINRTDRRWPGPATVAGLVSRQALSTPDDPAVVDAGVTTTYRRLLAAANAMRERLARHGVGAGDVVAVAGPRSARTAAALLGIWAAGAAYLPLDPGLPAARVRHQLTDSGCQWVVDGPGSALGSVDPADCAADPAPLPEPDPAAPAYLIYTSGSSGPPKGVRLTHGNLRNVVGHFAELLAAGADDAMPWLTTLTFDISALELWLPLATGGRVVVVPDDLRADPRALTELLAKERVTVVQATPTTWRRLAPEAGRQLHGLRVLCGGEPLSPALARQLLDAGCRLYNVYGPTETTIWSTVADIEPDDDQVTVGRPIANTRVHVLDDDLAEVPTGQQGELCIGGDGVALGYVNLPAQTAAAFHEHPRLGRIYRTGDVARLRPDGSLELLGRRDRQVKLRAHRIELGEVESALETHPAVRAAAVIMVPADDGEDVLAAFVVPDGDGCDREDLWRHATEQLPGYAVPARIAVLDRLPETPSGKVDHRHLAAMTDGVPARSGRPVEPADELTGRLVELWRTVLALPGLDADANFFLSGGHSLRALELAARASEVCGERIELLTIFQAPTPARLAGLVRQRREAPGARDATTRGATCPHDG</sequence>
<evidence type="ECO:0000313" key="6">
    <source>
        <dbReference type="EMBL" id="MBB5898136.1"/>
    </source>
</evidence>
<dbReference type="GO" id="GO:0031177">
    <property type="term" value="F:phosphopantetheine binding"/>
    <property type="evidence" value="ECO:0007669"/>
    <property type="project" value="InterPro"/>
</dbReference>
<dbReference type="InterPro" id="IPR001242">
    <property type="entry name" value="Condensation_dom"/>
</dbReference>
<gene>
    <name evidence="6" type="ORF">BJ998_009395</name>
</gene>